<dbReference type="Pfam" id="PF00018">
    <property type="entry name" value="SH3_1"/>
    <property type="match status" value="2"/>
</dbReference>
<dbReference type="PRINTS" id="PR00452">
    <property type="entry name" value="SH3DOMAIN"/>
</dbReference>
<reference evidence="8 9" key="2">
    <citation type="submission" date="2015-05" db="EMBL/GenBank/DDBJ databases">
        <authorList>
            <person name="Morales-Cruz A."/>
            <person name="Amrine K.C."/>
            <person name="Cantu D."/>
        </authorList>
    </citation>
    <scope>NUCLEOTIDE SEQUENCE [LARGE SCALE GENOMIC DNA]</scope>
    <source>
        <strain evidence="8">UCRPC4</strain>
    </source>
</reference>
<evidence type="ECO:0000256" key="2">
    <source>
        <dbReference type="ARBA" id="ARBA00022737"/>
    </source>
</evidence>
<dbReference type="Gene3D" id="2.30.30.40">
    <property type="entry name" value="SH3 Domains"/>
    <property type="match status" value="2"/>
</dbReference>
<dbReference type="InterPro" id="IPR035549">
    <property type="entry name" value="Bem1/Scd2_SH3_2"/>
</dbReference>
<dbReference type="SMART" id="SM00312">
    <property type="entry name" value="PX"/>
    <property type="match status" value="1"/>
</dbReference>
<dbReference type="InterPro" id="IPR000270">
    <property type="entry name" value="PB1_dom"/>
</dbReference>
<feature type="region of interest" description="Disordered" evidence="4">
    <location>
        <begin position="272"/>
        <end position="301"/>
    </location>
</feature>
<dbReference type="CDD" id="cd06890">
    <property type="entry name" value="PX_Bem1p"/>
    <property type="match status" value="1"/>
</dbReference>
<dbReference type="GO" id="GO:0035091">
    <property type="term" value="F:phosphatidylinositol binding"/>
    <property type="evidence" value="ECO:0007669"/>
    <property type="project" value="InterPro"/>
</dbReference>
<evidence type="ECO:0000313" key="9">
    <source>
        <dbReference type="Proteomes" id="UP000053317"/>
    </source>
</evidence>
<dbReference type="CDD" id="cd11879">
    <property type="entry name" value="SH3_Bem1p_2"/>
    <property type="match status" value="1"/>
</dbReference>
<dbReference type="GO" id="GO:1902917">
    <property type="term" value="P:positive regulation of mating projection assembly"/>
    <property type="evidence" value="ECO:0007669"/>
    <property type="project" value="EnsemblFungi"/>
</dbReference>
<feature type="domain" description="SH3" evidence="5">
    <location>
        <begin position="147"/>
        <end position="209"/>
    </location>
</feature>
<feature type="compositionally biased region" description="Low complexity" evidence="4">
    <location>
        <begin position="510"/>
        <end position="525"/>
    </location>
</feature>
<feature type="domain" description="PB1" evidence="7">
    <location>
        <begin position="528"/>
        <end position="603"/>
    </location>
</feature>
<feature type="domain" description="SH3" evidence="5">
    <location>
        <begin position="31"/>
        <end position="96"/>
    </location>
</feature>
<keyword evidence="9" id="KW-1185">Reference proteome</keyword>
<dbReference type="OrthoDB" id="548867at2759"/>
<evidence type="ECO:0000256" key="3">
    <source>
        <dbReference type="PROSITE-ProRule" id="PRU00192"/>
    </source>
</evidence>
<keyword evidence="1 3" id="KW-0728">SH3 domain</keyword>
<dbReference type="FunFam" id="3.10.20.90:FF:000250">
    <property type="entry name" value="Protein kinase activator Bem1"/>
    <property type="match status" value="1"/>
</dbReference>
<feature type="region of interest" description="Disordered" evidence="4">
    <location>
        <begin position="425"/>
        <end position="525"/>
    </location>
</feature>
<dbReference type="GO" id="GO:1902494">
    <property type="term" value="C:catalytic complex"/>
    <property type="evidence" value="ECO:0007669"/>
    <property type="project" value="UniProtKB-ARBA"/>
</dbReference>
<dbReference type="InterPro" id="IPR053793">
    <property type="entry name" value="PB1-like"/>
</dbReference>
<dbReference type="PROSITE" id="PS50195">
    <property type="entry name" value="PX"/>
    <property type="match status" value="1"/>
</dbReference>
<dbReference type="GO" id="GO:0032878">
    <property type="term" value="P:regulation of establishment or maintenance of cell polarity"/>
    <property type="evidence" value="ECO:0007669"/>
    <property type="project" value="EnsemblFungi"/>
</dbReference>
<reference evidence="8 9" key="1">
    <citation type="submission" date="2015-05" db="EMBL/GenBank/DDBJ databases">
        <title>Distinctive expansion of gene families associated with plant cell wall degradation and secondary metabolism in the genomes of grapevine trunk pathogens.</title>
        <authorList>
            <person name="Lawrence D.P."/>
            <person name="Travadon R."/>
            <person name="Rolshausen P.E."/>
            <person name="Baumgartner K."/>
        </authorList>
    </citation>
    <scope>NUCLEOTIDE SEQUENCE [LARGE SCALE GENOMIC DNA]</scope>
    <source>
        <strain evidence="8">UCRPC4</strain>
    </source>
</reference>
<dbReference type="PANTHER" id="PTHR15706:SF2">
    <property type="entry name" value="SH3 AND PX DOMAIN-CONTAINING PROTEIN 2A"/>
    <property type="match status" value="1"/>
</dbReference>
<evidence type="ECO:0000256" key="1">
    <source>
        <dbReference type="ARBA" id="ARBA00022443"/>
    </source>
</evidence>
<dbReference type="SMART" id="SM00666">
    <property type="entry name" value="PB1"/>
    <property type="match status" value="1"/>
</dbReference>
<name>A0A0G2GY13_PHACM</name>
<keyword evidence="2" id="KW-0677">Repeat</keyword>
<dbReference type="InterPro" id="IPR035548">
    <property type="entry name" value="Bem1/Scd2_SH3_1"/>
</dbReference>
<dbReference type="InterPro" id="IPR001452">
    <property type="entry name" value="SH3_domain"/>
</dbReference>
<dbReference type="GO" id="GO:0030010">
    <property type="term" value="P:establishment of cell polarity"/>
    <property type="evidence" value="ECO:0007669"/>
    <property type="project" value="EnsemblFungi"/>
</dbReference>
<dbReference type="GO" id="GO:0032153">
    <property type="term" value="C:cell division site"/>
    <property type="evidence" value="ECO:0007669"/>
    <property type="project" value="EnsemblFungi"/>
</dbReference>
<evidence type="ECO:0000313" key="8">
    <source>
        <dbReference type="EMBL" id="KKY21535.1"/>
    </source>
</evidence>
<evidence type="ECO:0000256" key="4">
    <source>
        <dbReference type="SAM" id="MobiDB-lite"/>
    </source>
</evidence>
<dbReference type="Pfam" id="PF00564">
    <property type="entry name" value="PB1"/>
    <property type="match status" value="1"/>
</dbReference>
<feature type="compositionally biased region" description="Polar residues" evidence="4">
    <location>
        <begin position="480"/>
        <end position="492"/>
    </location>
</feature>
<comment type="caution">
    <text evidence="8">The sequence shown here is derived from an EMBL/GenBank/DDBJ whole genome shotgun (WGS) entry which is preliminary data.</text>
</comment>
<sequence length="606" mass="67052">MKAIRRSLKGEKETKPQHVSINPKSAFAITPPKKVIKALYDYEPDPNNKQELAFHKGDFFHVIGREDDTDWYEACNPLIPSARGLVPVTYFETIGKNERQSAGSVKSPRDVKADGHDSGYSAGSNVSTNTTKVGAHARMSSLGRNPGAMVYGIVQYDFNAERPDELEAKAGEAIIVIAQSNPEWFVAKPIGRLGGPGLIPVSFIELRDMTSGQAVEDPLAAVQRAGVPKVEEWKKMAAEYKNSSISLGKFDSPSQQSMTSGVERMSLNNGQQYTNKTNSQYGQQQTPNRGSNIPTGPVQRQSQSNLLAPVSASIPRYCFDNDMYWFIIECEMEDGRHWELSRYYADFYDFQIALLNEFPDEAGNNGKPRTLPFMPGPVAHITDAISNGRRQNLDEYIRKLLAMPPYISRCQLVRSLFAPRPGDFEIDPNAENEYRLSAGEVPSPVEESRNASRQSSRGQMSAGGNYGGMPPPSSRPAHQRAQSNVAGANGSAQHRGPGDLQVPPMNRQASSLTQTSTNSGTNQNSTGALKVKVFFQEDILAIRVPTEITFQQLKDKLIDRLKVKEDISIQYKDEPTNNYAELNSDQDLDIALTRNTKLTLYVNYAS</sequence>
<dbReference type="CDD" id="cd11878">
    <property type="entry name" value="SH3_Bem1p_1"/>
    <property type="match status" value="1"/>
</dbReference>
<dbReference type="InterPro" id="IPR036871">
    <property type="entry name" value="PX_dom_sf"/>
</dbReference>
<evidence type="ECO:0000259" key="5">
    <source>
        <dbReference type="PROSITE" id="PS50002"/>
    </source>
</evidence>
<dbReference type="GO" id="GO:0090726">
    <property type="term" value="C:cortical dynamic polarity patch"/>
    <property type="evidence" value="ECO:0007669"/>
    <property type="project" value="EnsemblFungi"/>
</dbReference>
<feature type="domain" description="PX" evidence="6">
    <location>
        <begin position="304"/>
        <end position="424"/>
    </location>
</feature>
<evidence type="ECO:0000259" key="7">
    <source>
        <dbReference type="PROSITE" id="PS51745"/>
    </source>
</evidence>
<protein>
    <recommendedName>
        <fullName evidence="10">Protein kinase activator</fullName>
    </recommendedName>
</protein>
<dbReference type="AlphaFoldDB" id="A0A0G2GY13"/>
<dbReference type="Pfam" id="PF00787">
    <property type="entry name" value="PX"/>
    <property type="match status" value="1"/>
</dbReference>
<organism evidence="8 9">
    <name type="scientific">Phaeomoniella chlamydospora</name>
    <name type="common">Phaeoacremonium chlamydosporum</name>
    <dbReference type="NCBI Taxonomy" id="158046"/>
    <lineage>
        <taxon>Eukaryota</taxon>
        <taxon>Fungi</taxon>
        <taxon>Dikarya</taxon>
        <taxon>Ascomycota</taxon>
        <taxon>Pezizomycotina</taxon>
        <taxon>Eurotiomycetes</taxon>
        <taxon>Chaetothyriomycetidae</taxon>
        <taxon>Phaeomoniellales</taxon>
        <taxon>Phaeomoniellaceae</taxon>
        <taxon>Phaeomoniella</taxon>
    </lineage>
</organism>
<dbReference type="FunFam" id="2.30.30.40:FF:000184">
    <property type="entry name" value="Protein kinase activator Bem1"/>
    <property type="match status" value="1"/>
</dbReference>
<gene>
    <name evidence="8" type="ORF">UCRPC4_g03639</name>
</gene>
<proteinExistence type="predicted"/>
<dbReference type="Proteomes" id="UP000053317">
    <property type="component" value="Unassembled WGS sequence"/>
</dbReference>
<accession>A0A0G2GY13</accession>
<feature type="compositionally biased region" description="Basic and acidic residues" evidence="4">
    <location>
        <begin position="107"/>
        <end position="117"/>
    </location>
</feature>
<dbReference type="FunFam" id="3.30.1520.10:FF:000041">
    <property type="entry name" value="Protein kinase activator Bem1"/>
    <property type="match status" value="1"/>
</dbReference>
<dbReference type="GO" id="GO:0043332">
    <property type="term" value="C:mating projection tip"/>
    <property type="evidence" value="ECO:0007669"/>
    <property type="project" value="EnsemblFungi"/>
</dbReference>
<evidence type="ECO:0008006" key="10">
    <source>
        <dbReference type="Google" id="ProtNLM"/>
    </source>
</evidence>
<dbReference type="SUPFAM" id="SSF50044">
    <property type="entry name" value="SH3-domain"/>
    <property type="match status" value="2"/>
</dbReference>
<dbReference type="PROSITE" id="PS51745">
    <property type="entry name" value="PB1"/>
    <property type="match status" value="1"/>
</dbReference>
<dbReference type="GO" id="GO:0000747">
    <property type="term" value="P:conjugation with cellular fusion"/>
    <property type="evidence" value="ECO:0007669"/>
    <property type="project" value="TreeGrafter"/>
</dbReference>
<dbReference type="SUPFAM" id="SSF54277">
    <property type="entry name" value="CAD &amp; PB1 domains"/>
    <property type="match status" value="1"/>
</dbReference>
<dbReference type="PANTHER" id="PTHR15706">
    <property type="entry name" value="SH3 MULTIPLE DOMAIN"/>
    <property type="match status" value="1"/>
</dbReference>
<dbReference type="SUPFAM" id="SSF64268">
    <property type="entry name" value="PX domain"/>
    <property type="match status" value="1"/>
</dbReference>
<dbReference type="Gene3D" id="3.30.1520.10">
    <property type="entry name" value="Phox-like domain"/>
    <property type="match status" value="1"/>
</dbReference>
<dbReference type="InterPro" id="IPR001683">
    <property type="entry name" value="PX_dom"/>
</dbReference>
<dbReference type="FunFam" id="2.30.30.40:FF:000093">
    <property type="entry name" value="Protein kinase activator Bem1"/>
    <property type="match status" value="1"/>
</dbReference>
<dbReference type="Gene3D" id="3.10.20.90">
    <property type="entry name" value="Phosphatidylinositol 3-kinase Catalytic Subunit, Chain A, domain 1"/>
    <property type="match status" value="1"/>
</dbReference>
<evidence type="ECO:0000259" key="6">
    <source>
        <dbReference type="PROSITE" id="PS50195"/>
    </source>
</evidence>
<dbReference type="InterPro" id="IPR036028">
    <property type="entry name" value="SH3-like_dom_sf"/>
</dbReference>
<dbReference type="GO" id="GO:0030674">
    <property type="term" value="F:protein-macromolecule adaptor activity"/>
    <property type="evidence" value="ECO:0007669"/>
    <property type="project" value="EnsemblFungi"/>
</dbReference>
<dbReference type="EMBL" id="LCWF01000084">
    <property type="protein sequence ID" value="KKY21535.1"/>
    <property type="molecule type" value="Genomic_DNA"/>
</dbReference>
<dbReference type="SMART" id="SM00326">
    <property type="entry name" value="SH3"/>
    <property type="match status" value="2"/>
</dbReference>
<dbReference type="InterPro" id="IPR051228">
    <property type="entry name" value="NADPH_Oxidase/PX-Domain"/>
</dbReference>
<dbReference type="PROSITE" id="PS50002">
    <property type="entry name" value="SH3"/>
    <property type="match status" value="2"/>
</dbReference>
<feature type="region of interest" description="Disordered" evidence="4">
    <location>
        <begin position="98"/>
        <end position="127"/>
    </location>
</feature>
<dbReference type="InterPro" id="IPR035550">
    <property type="entry name" value="Bem1/Scd2_PX"/>
</dbReference>